<dbReference type="CDD" id="cd01454">
    <property type="entry name" value="vWA_norD_type"/>
    <property type="match status" value="1"/>
</dbReference>
<dbReference type="InterPro" id="IPR051928">
    <property type="entry name" value="NorD/CobT"/>
</dbReference>
<gene>
    <name evidence="4" type="ORF">DFR61_11321</name>
    <name evidence="3" type="ORF">NCTC10597_01249</name>
</gene>
<name>A0A8B4QA12_9BACL</name>
<dbReference type="PROSITE" id="PS50234">
    <property type="entry name" value="VWFA"/>
    <property type="match status" value="1"/>
</dbReference>
<dbReference type="OrthoDB" id="2370292at2"/>
<evidence type="ECO:0000313" key="5">
    <source>
        <dbReference type="Proteomes" id="UP000254330"/>
    </source>
</evidence>
<reference evidence="4 6" key="2">
    <citation type="submission" date="2019-03" db="EMBL/GenBank/DDBJ databases">
        <title>Genomic Encyclopedia of Type Strains, Phase IV (KMG-IV): sequencing the most valuable type-strain genomes for metagenomic binning, comparative biology and taxonomic classification.</title>
        <authorList>
            <person name="Goeker M."/>
        </authorList>
    </citation>
    <scope>NUCLEOTIDE SEQUENCE [LARGE SCALE GENOMIC DNA]</scope>
    <source>
        <strain evidence="4 6">DSM 20580</strain>
    </source>
</reference>
<dbReference type="Gene3D" id="3.40.50.410">
    <property type="entry name" value="von Willebrand factor, type A domain"/>
    <property type="match status" value="1"/>
</dbReference>
<proteinExistence type="predicted"/>
<dbReference type="EMBL" id="SNZG01000013">
    <property type="protein sequence ID" value="TDR39027.1"/>
    <property type="molecule type" value="Genomic_DNA"/>
</dbReference>
<dbReference type="Proteomes" id="UP000254330">
    <property type="component" value="Unassembled WGS sequence"/>
</dbReference>
<keyword evidence="6" id="KW-1185">Reference proteome</keyword>
<evidence type="ECO:0000256" key="1">
    <source>
        <dbReference type="SAM" id="MobiDB-lite"/>
    </source>
</evidence>
<evidence type="ECO:0000259" key="2">
    <source>
        <dbReference type="PROSITE" id="PS50234"/>
    </source>
</evidence>
<protein>
    <submittedName>
        <fullName evidence="3">Nitric oxide reductase activation protein</fullName>
    </submittedName>
</protein>
<dbReference type="InterPro" id="IPR036465">
    <property type="entry name" value="vWFA_dom_sf"/>
</dbReference>
<organism evidence="3 5">
    <name type="scientific">Kurthia zopfii</name>
    <dbReference type="NCBI Taxonomy" id="1650"/>
    <lineage>
        <taxon>Bacteria</taxon>
        <taxon>Bacillati</taxon>
        <taxon>Bacillota</taxon>
        <taxon>Bacilli</taxon>
        <taxon>Bacillales</taxon>
        <taxon>Caryophanaceae</taxon>
        <taxon>Kurthia</taxon>
    </lineage>
</organism>
<dbReference type="SMART" id="SM00327">
    <property type="entry name" value="VWA"/>
    <property type="match status" value="1"/>
</dbReference>
<dbReference type="AlphaFoldDB" id="A0A8B4QA12"/>
<feature type="compositionally biased region" description="Basic and acidic residues" evidence="1">
    <location>
        <begin position="269"/>
        <end position="291"/>
    </location>
</feature>
<dbReference type="PANTHER" id="PTHR41248:SF1">
    <property type="entry name" value="NORD PROTEIN"/>
    <property type="match status" value="1"/>
</dbReference>
<dbReference type="RefSeq" id="WP_109349437.1">
    <property type="nucleotide sequence ID" value="NZ_BJUE01000053.1"/>
</dbReference>
<reference evidence="3 5" key="1">
    <citation type="submission" date="2018-06" db="EMBL/GenBank/DDBJ databases">
        <authorList>
            <consortium name="Pathogen Informatics"/>
            <person name="Doyle S."/>
        </authorList>
    </citation>
    <scope>NUCLEOTIDE SEQUENCE [LARGE SCALE GENOMIC DNA]</scope>
    <source>
        <strain evidence="3 5">NCTC10597</strain>
    </source>
</reference>
<dbReference type="Proteomes" id="UP000294641">
    <property type="component" value="Unassembled WGS sequence"/>
</dbReference>
<dbReference type="SUPFAM" id="SSF53300">
    <property type="entry name" value="vWA-like"/>
    <property type="match status" value="1"/>
</dbReference>
<dbReference type="PANTHER" id="PTHR41248">
    <property type="entry name" value="NORD PROTEIN"/>
    <property type="match status" value="1"/>
</dbReference>
<dbReference type="InterPro" id="IPR002035">
    <property type="entry name" value="VWF_A"/>
</dbReference>
<dbReference type="EMBL" id="UGNP01000001">
    <property type="protein sequence ID" value="STX09563.1"/>
    <property type="molecule type" value="Genomic_DNA"/>
</dbReference>
<evidence type="ECO:0000313" key="6">
    <source>
        <dbReference type="Proteomes" id="UP000294641"/>
    </source>
</evidence>
<accession>A0A8B4QA12</accession>
<comment type="caution">
    <text evidence="3">The sequence shown here is derived from an EMBL/GenBank/DDBJ whole genome shotgun (WGS) entry which is preliminary data.</text>
</comment>
<evidence type="ECO:0000313" key="3">
    <source>
        <dbReference type="EMBL" id="STX09563.1"/>
    </source>
</evidence>
<sequence length="634" mass="73702">MASMSRFIQFNNEQIDARQMISYENLTRALANSRELQLTERQLMELNPQEQIASMSVFWRHRDEEKIHLGRLSDIYLLSEGFWRHFSLSEWRIFLEDLEDFRFPKLLSQLVLLGEEFRLMEYVQKSRPGTKKAFSVRREAYLTTYHHQIRVNQQKGLFAESLMNYFYIAIHEGQQKLPSGGIFDEFQPLLYLWQNVFDSRSTRDTATIILRLAPQIEEIIQKELFHNFYALLDQISNELIVDHEHKGVCGVEEGNSGEAKETIEETFRSWHRESEEDSGTHMRFELERGNEGKSLSNEAVEGRDDQQPTEEGAGGDQNAEAKPKKTDSVATKALKRKYTKSGKNFGKEHENVIYEEKKTAVSDDLEQIRILEQWRVDQQPQVKALATELRKRMVQKKTSKRTNLSYGRFNAKQVLDFMTETRPKPFYKKDAPSKPLDAVFGLLIDGSASMIDKMDETKQAVLLFHDVLRELDIIHELVVFYEDAYEASKEAQPNTFEWLHSFEDGKHDAIKEIASMDAHEDNRDGFAIRWMTDRLKKREEKHRFLLMFSDGEPSAFEYAQNGILDSAEAVIEAEKQGITVLHLFLNTEKPSDEQLKLFATVFGKQSIVADQVEQFSDITLRTLRKVLSHVVQGM</sequence>
<evidence type="ECO:0000313" key="4">
    <source>
        <dbReference type="EMBL" id="TDR39027.1"/>
    </source>
</evidence>
<feature type="domain" description="VWFA" evidence="2">
    <location>
        <begin position="439"/>
        <end position="630"/>
    </location>
</feature>
<feature type="region of interest" description="Disordered" evidence="1">
    <location>
        <begin position="269"/>
        <end position="335"/>
    </location>
</feature>